<dbReference type="RefSeq" id="WP_304536796.1">
    <property type="nucleotide sequence ID" value="NZ_JAUQOM010000008.1"/>
</dbReference>
<comment type="caution">
    <text evidence="4">The sequence shown here is derived from an EMBL/GenBank/DDBJ whole genome shotgun (WGS) entry which is preliminary data.</text>
</comment>
<comment type="similarity">
    <text evidence="1">Belongs to the PrpD family.</text>
</comment>
<evidence type="ECO:0000259" key="3">
    <source>
        <dbReference type="Pfam" id="PF19305"/>
    </source>
</evidence>
<name>A0ABT8ZPD3_9SPHN</name>
<dbReference type="SUPFAM" id="SSF103378">
    <property type="entry name" value="2-methylcitrate dehydratase PrpD"/>
    <property type="match status" value="1"/>
</dbReference>
<dbReference type="Pfam" id="PF19305">
    <property type="entry name" value="MmgE_PrpD_C"/>
    <property type="match status" value="1"/>
</dbReference>
<dbReference type="Proteomes" id="UP001176471">
    <property type="component" value="Unassembled WGS sequence"/>
</dbReference>
<evidence type="ECO:0000313" key="5">
    <source>
        <dbReference type="Proteomes" id="UP001176471"/>
    </source>
</evidence>
<dbReference type="InterPro" id="IPR005656">
    <property type="entry name" value="MmgE_PrpD"/>
</dbReference>
<dbReference type="Pfam" id="PF03972">
    <property type="entry name" value="MmgE_PrpD_N"/>
    <property type="match status" value="1"/>
</dbReference>
<feature type="domain" description="MmgE/PrpD N-terminal" evidence="2">
    <location>
        <begin position="26"/>
        <end position="266"/>
    </location>
</feature>
<dbReference type="EMBL" id="JAUQOM010000008">
    <property type="protein sequence ID" value="MDO7836375.1"/>
    <property type="molecule type" value="Genomic_DNA"/>
</dbReference>
<dbReference type="InterPro" id="IPR045337">
    <property type="entry name" value="MmgE_PrpD_C"/>
</dbReference>
<evidence type="ECO:0000259" key="2">
    <source>
        <dbReference type="Pfam" id="PF03972"/>
    </source>
</evidence>
<dbReference type="InterPro" id="IPR036148">
    <property type="entry name" value="MmgE/PrpD_sf"/>
</dbReference>
<dbReference type="PANTHER" id="PTHR16943">
    <property type="entry name" value="2-METHYLCITRATE DEHYDRATASE-RELATED"/>
    <property type="match status" value="1"/>
</dbReference>
<organism evidence="4 5">
    <name type="scientific">Sphingobium cyanobacteriorum</name>
    <dbReference type="NCBI Taxonomy" id="3063954"/>
    <lineage>
        <taxon>Bacteria</taxon>
        <taxon>Pseudomonadati</taxon>
        <taxon>Pseudomonadota</taxon>
        <taxon>Alphaproteobacteria</taxon>
        <taxon>Sphingomonadales</taxon>
        <taxon>Sphingomonadaceae</taxon>
        <taxon>Sphingobium</taxon>
    </lineage>
</organism>
<protein>
    <submittedName>
        <fullName evidence="4">MmgE/PrpD family protein</fullName>
    </submittedName>
</protein>
<accession>A0ABT8ZPD3</accession>
<dbReference type="InterPro" id="IPR042183">
    <property type="entry name" value="MmgE/PrpD_sf_1"/>
</dbReference>
<gene>
    <name evidence="4" type="ORF">Q4610_15095</name>
</gene>
<evidence type="ECO:0000313" key="4">
    <source>
        <dbReference type="EMBL" id="MDO7836375.1"/>
    </source>
</evidence>
<evidence type="ECO:0000256" key="1">
    <source>
        <dbReference type="ARBA" id="ARBA00006174"/>
    </source>
</evidence>
<dbReference type="PANTHER" id="PTHR16943:SF8">
    <property type="entry name" value="2-METHYLCITRATE DEHYDRATASE"/>
    <property type="match status" value="1"/>
</dbReference>
<reference evidence="4" key="1">
    <citation type="submission" date="2023-07" db="EMBL/GenBank/DDBJ databases">
        <title>Bacterial whole genome sequence for Sphingobium sp. HBC34.</title>
        <authorList>
            <person name="Le V."/>
            <person name="Ko S.-R."/>
            <person name="Ahn C.-Y."/>
            <person name="Oh H.-M."/>
        </authorList>
    </citation>
    <scope>NUCLEOTIDE SEQUENCE</scope>
    <source>
        <strain evidence="4">HBC34</strain>
    </source>
</reference>
<proteinExistence type="inferred from homology"/>
<dbReference type="Gene3D" id="1.10.4100.10">
    <property type="entry name" value="2-methylcitrate dehydratase PrpD"/>
    <property type="match status" value="1"/>
</dbReference>
<dbReference type="InterPro" id="IPR045336">
    <property type="entry name" value="MmgE_PrpD_N"/>
</dbReference>
<dbReference type="InterPro" id="IPR042188">
    <property type="entry name" value="MmgE/PrpD_sf_2"/>
</dbReference>
<feature type="domain" description="MmgE/PrpD C-terminal" evidence="3">
    <location>
        <begin position="288"/>
        <end position="444"/>
    </location>
</feature>
<sequence length="473" mass="50062">MSSQAELTRPVAPSTLPAGEPTLIDHIAAFAASAAPDAVPERVSWQAKLCILDTIGCMVSGATEADGLRLFAAEMAGDPGGSARVVGQSETMSPEGAARVNGYLGDLFELNDLIGGHASIATVAAALAVADEEKPDGKTFLKACIAGIETTTRIHFAYYEHMKPYTEMAITPPAIPNAMGSAAAAAIISGGGEREVRNAMGIGLSLATWGPAELTFGDGGTVKPMLHGSMPASVGVTSARYAMGGMTGPHSLMESDIGLYATIGRGYKRWALVDPEGFHLDEPRRKLHAACGYTHMAIDLMGKLYRDIGPERLAAAQAIRIAVPAYIMPAVVKTTPPTSPNNARFHINYCAALAGTGVDVILPEHSNRFDAYFTPAVADLLGRISLVLEPDFIHYAECRIEVDEAGDSPVTVEGKAPRGAPDNPLGEAGVREKFARLVSHRMESTEITTYCDRVMQLEKEADVDWLLTPFIGI</sequence>
<dbReference type="Gene3D" id="3.30.1330.120">
    <property type="entry name" value="2-methylcitrate dehydratase PrpD"/>
    <property type="match status" value="1"/>
</dbReference>
<keyword evidence="5" id="KW-1185">Reference proteome</keyword>